<dbReference type="InterPro" id="IPR011009">
    <property type="entry name" value="Kinase-like_dom_sf"/>
</dbReference>
<sequence length="444" mass="49958">MNVSDIDECTDHAKNHCSAGSKCVKHGGRYRCKKVSKVKIYVRIGLSACFDTLLLLLVGFLGYRKWKKWSDRNYRRKNFERHGGLLLEQQLLSGDVNVEKIKVFDSKELEKSTDNYSMDRILGQGGQGTVYKGMLADGRIVAVKKSNIVNEGEVGQFINEIVILSQVSHRNVVKLLGCCLETKVPLLVYEFIPNGTLSHYIQHQNEEFPLTWEVRLRVAIEVAGAISYLHSSASSPIYHRDIKSSNILLDGKFRAKVADFGTSRSVAIDKTHRTMTNVQGTFGYLDPEYFQSSQFTDKSDVYSFGVVLAELLTGRKPIFQRTPQEPTSLATYFLESKEHSHLSDILDAQVVKDGRKEEIVAVANLAKRCLNLNGRRRPTMKEVAMELEGIQLSVKGLGHVQEELAEVGYVPTHEITEAWDTRSYEVQGTSPSSYVQPLLFSNTI</sequence>
<keyword evidence="5" id="KW-0732">Signal</keyword>
<protein>
    <recommendedName>
        <fullName evidence="14">Protein kinase domain-containing protein</fullName>
    </recommendedName>
</protein>
<dbReference type="SUPFAM" id="SSF56112">
    <property type="entry name" value="Protein kinase-like (PK-like)"/>
    <property type="match status" value="1"/>
</dbReference>
<keyword evidence="10 13" id="KW-0472">Membrane</keyword>
<keyword evidence="9 13" id="KW-1133">Transmembrane helix</keyword>
<dbReference type="CDD" id="cd00054">
    <property type="entry name" value="EGF_CA"/>
    <property type="match status" value="1"/>
</dbReference>
<feature type="domain" description="Protein kinase" evidence="14">
    <location>
        <begin position="116"/>
        <end position="390"/>
    </location>
</feature>
<evidence type="ECO:0000256" key="13">
    <source>
        <dbReference type="SAM" id="Phobius"/>
    </source>
</evidence>
<dbReference type="Gramene" id="PRQ17135">
    <property type="protein sequence ID" value="PRQ17135"/>
    <property type="gene ID" value="RchiOBHm_Chr7g0191741"/>
</dbReference>
<keyword evidence="6" id="KW-0547">Nucleotide-binding</keyword>
<dbReference type="CDD" id="cd14066">
    <property type="entry name" value="STKc_IRAK"/>
    <property type="match status" value="1"/>
</dbReference>
<evidence type="ECO:0000259" key="14">
    <source>
        <dbReference type="PROSITE" id="PS50011"/>
    </source>
</evidence>
<dbReference type="GO" id="GO:0004674">
    <property type="term" value="F:protein serine/threonine kinase activity"/>
    <property type="evidence" value="ECO:0007669"/>
    <property type="project" value="UniProtKB-KW"/>
</dbReference>
<dbReference type="InterPro" id="IPR008271">
    <property type="entry name" value="Ser/Thr_kinase_AS"/>
</dbReference>
<evidence type="ECO:0000256" key="9">
    <source>
        <dbReference type="ARBA" id="ARBA00022989"/>
    </source>
</evidence>
<name>A0A2P6P5C4_ROSCH</name>
<evidence type="ECO:0000256" key="6">
    <source>
        <dbReference type="ARBA" id="ARBA00022741"/>
    </source>
</evidence>
<organism evidence="15 16">
    <name type="scientific">Rosa chinensis</name>
    <name type="common">China rose</name>
    <dbReference type="NCBI Taxonomy" id="74649"/>
    <lineage>
        <taxon>Eukaryota</taxon>
        <taxon>Viridiplantae</taxon>
        <taxon>Streptophyta</taxon>
        <taxon>Embryophyta</taxon>
        <taxon>Tracheophyta</taxon>
        <taxon>Spermatophyta</taxon>
        <taxon>Magnoliopsida</taxon>
        <taxon>eudicotyledons</taxon>
        <taxon>Gunneridae</taxon>
        <taxon>Pentapetalae</taxon>
        <taxon>rosids</taxon>
        <taxon>fabids</taxon>
        <taxon>Rosales</taxon>
        <taxon>Rosaceae</taxon>
        <taxon>Rosoideae</taxon>
        <taxon>Rosoideae incertae sedis</taxon>
        <taxon>Rosa</taxon>
    </lineage>
</organism>
<evidence type="ECO:0000256" key="1">
    <source>
        <dbReference type="ARBA" id="ARBA00004479"/>
    </source>
</evidence>
<evidence type="ECO:0000313" key="16">
    <source>
        <dbReference type="Proteomes" id="UP000238479"/>
    </source>
</evidence>
<dbReference type="PROSITE" id="PS50011">
    <property type="entry name" value="PROTEIN_KINASE_DOM"/>
    <property type="match status" value="1"/>
</dbReference>
<keyword evidence="8" id="KW-0067">ATP-binding</keyword>
<dbReference type="SMART" id="SM00220">
    <property type="entry name" value="S_TKc"/>
    <property type="match status" value="1"/>
</dbReference>
<dbReference type="EMBL" id="PDCK01000045">
    <property type="protein sequence ID" value="PRQ17135.1"/>
    <property type="molecule type" value="Genomic_DNA"/>
</dbReference>
<comment type="catalytic activity">
    <reaction evidence="12">
        <text>L-threonyl-[protein] + ATP = O-phospho-L-threonyl-[protein] + ADP + H(+)</text>
        <dbReference type="Rhea" id="RHEA:46608"/>
        <dbReference type="Rhea" id="RHEA-COMP:11060"/>
        <dbReference type="Rhea" id="RHEA-COMP:11605"/>
        <dbReference type="ChEBI" id="CHEBI:15378"/>
        <dbReference type="ChEBI" id="CHEBI:30013"/>
        <dbReference type="ChEBI" id="CHEBI:30616"/>
        <dbReference type="ChEBI" id="CHEBI:61977"/>
        <dbReference type="ChEBI" id="CHEBI:456216"/>
    </reaction>
</comment>
<keyword evidence="2" id="KW-0723">Serine/threonine-protein kinase</keyword>
<keyword evidence="7" id="KW-0418">Kinase</keyword>
<dbReference type="GO" id="GO:0005886">
    <property type="term" value="C:plasma membrane"/>
    <property type="evidence" value="ECO:0007669"/>
    <property type="project" value="TreeGrafter"/>
</dbReference>
<evidence type="ECO:0000256" key="12">
    <source>
        <dbReference type="ARBA" id="ARBA00047951"/>
    </source>
</evidence>
<reference evidence="15 16" key="1">
    <citation type="journal article" date="2018" name="Nat. Genet.">
        <title>The Rosa genome provides new insights in the design of modern roses.</title>
        <authorList>
            <person name="Bendahmane M."/>
        </authorList>
    </citation>
    <scope>NUCLEOTIDE SEQUENCE [LARGE SCALE GENOMIC DNA]</scope>
    <source>
        <strain evidence="16">cv. Old Blush</strain>
    </source>
</reference>
<evidence type="ECO:0000256" key="8">
    <source>
        <dbReference type="ARBA" id="ARBA00022840"/>
    </source>
</evidence>
<dbReference type="PANTHER" id="PTHR27005">
    <property type="entry name" value="WALL-ASSOCIATED RECEPTOR KINASE-LIKE 21"/>
    <property type="match status" value="1"/>
</dbReference>
<evidence type="ECO:0000313" key="15">
    <source>
        <dbReference type="EMBL" id="PRQ17135.1"/>
    </source>
</evidence>
<dbReference type="OMA" id="ESKEHSH"/>
<keyword evidence="16" id="KW-1185">Reference proteome</keyword>
<keyword evidence="3 15" id="KW-0808">Transferase</keyword>
<gene>
    <name evidence="15" type="ORF">RchiOBHm_Chr7g0191741</name>
</gene>
<dbReference type="InterPro" id="IPR000719">
    <property type="entry name" value="Prot_kinase_dom"/>
</dbReference>
<dbReference type="AlphaFoldDB" id="A0A2P6P5C4"/>
<dbReference type="Pfam" id="PF00069">
    <property type="entry name" value="Pkinase"/>
    <property type="match status" value="1"/>
</dbReference>
<dbReference type="STRING" id="74649.A0A2P6P5C4"/>
<accession>A0A2P6P5C4</accession>
<proteinExistence type="predicted"/>
<comment type="catalytic activity">
    <reaction evidence="11">
        <text>L-seryl-[protein] + ATP = O-phospho-L-seryl-[protein] + ADP + H(+)</text>
        <dbReference type="Rhea" id="RHEA:17989"/>
        <dbReference type="Rhea" id="RHEA-COMP:9863"/>
        <dbReference type="Rhea" id="RHEA-COMP:11604"/>
        <dbReference type="ChEBI" id="CHEBI:15378"/>
        <dbReference type="ChEBI" id="CHEBI:29999"/>
        <dbReference type="ChEBI" id="CHEBI:30616"/>
        <dbReference type="ChEBI" id="CHEBI:83421"/>
        <dbReference type="ChEBI" id="CHEBI:456216"/>
    </reaction>
</comment>
<evidence type="ECO:0000256" key="10">
    <source>
        <dbReference type="ARBA" id="ARBA00023136"/>
    </source>
</evidence>
<dbReference type="InterPro" id="IPR045274">
    <property type="entry name" value="WAK-like"/>
</dbReference>
<feature type="transmembrane region" description="Helical" evidence="13">
    <location>
        <begin position="40"/>
        <end position="63"/>
    </location>
</feature>
<dbReference type="GO" id="GO:0007166">
    <property type="term" value="P:cell surface receptor signaling pathway"/>
    <property type="evidence" value="ECO:0007669"/>
    <property type="project" value="InterPro"/>
</dbReference>
<evidence type="ECO:0000256" key="11">
    <source>
        <dbReference type="ARBA" id="ARBA00047558"/>
    </source>
</evidence>
<dbReference type="PANTHER" id="PTHR27005:SF280">
    <property type="entry name" value="WALL-ASSOCIATED RECEPTOR KINASE-LIKE 8"/>
    <property type="match status" value="1"/>
</dbReference>
<keyword evidence="4 13" id="KW-0812">Transmembrane</keyword>
<evidence type="ECO:0000256" key="2">
    <source>
        <dbReference type="ARBA" id="ARBA00022527"/>
    </source>
</evidence>
<evidence type="ECO:0000256" key="3">
    <source>
        <dbReference type="ARBA" id="ARBA00022679"/>
    </source>
</evidence>
<evidence type="ECO:0000256" key="7">
    <source>
        <dbReference type="ARBA" id="ARBA00022777"/>
    </source>
</evidence>
<dbReference type="FunFam" id="3.30.200.20:FF:000043">
    <property type="entry name" value="Wall-associated receptor kinase 2"/>
    <property type="match status" value="1"/>
</dbReference>
<comment type="caution">
    <text evidence="15">The sequence shown here is derived from an EMBL/GenBank/DDBJ whole genome shotgun (WGS) entry which is preliminary data.</text>
</comment>
<dbReference type="FunFam" id="1.10.510.10:FF:000084">
    <property type="entry name" value="Wall-associated receptor kinase 2"/>
    <property type="match status" value="1"/>
</dbReference>
<dbReference type="Proteomes" id="UP000238479">
    <property type="component" value="Chromosome 7"/>
</dbReference>
<dbReference type="Gene3D" id="3.30.200.20">
    <property type="entry name" value="Phosphorylase Kinase, domain 1"/>
    <property type="match status" value="1"/>
</dbReference>
<dbReference type="Gene3D" id="1.10.510.10">
    <property type="entry name" value="Transferase(Phosphotransferase) domain 1"/>
    <property type="match status" value="1"/>
</dbReference>
<dbReference type="PROSITE" id="PS00108">
    <property type="entry name" value="PROTEIN_KINASE_ST"/>
    <property type="match status" value="1"/>
</dbReference>
<dbReference type="GO" id="GO:0005524">
    <property type="term" value="F:ATP binding"/>
    <property type="evidence" value="ECO:0007669"/>
    <property type="project" value="UniProtKB-KW"/>
</dbReference>
<comment type="subcellular location">
    <subcellularLocation>
        <location evidence="1">Membrane</location>
        <topology evidence="1">Single-pass type I membrane protein</topology>
    </subcellularLocation>
</comment>
<evidence type="ECO:0000256" key="4">
    <source>
        <dbReference type="ARBA" id="ARBA00022692"/>
    </source>
</evidence>
<evidence type="ECO:0000256" key="5">
    <source>
        <dbReference type="ARBA" id="ARBA00022729"/>
    </source>
</evidence>